<protein>
    <submittedName>
        <fullName evidence="3">Uncharacterized protein</fullName>
    </submittedName>
</protein>
<feature type="compositionally biased region" description="Polar residues" evidence="1">
    <location>
        <begin position="69"/>
        <end position="85"/>
    </location>
</feature>
<keyword evidence="4" id="KW-1185">Reference proteome</keyword>
<dbReference type="OrthoDB" id="9950145at2759"/>
<comment type="caution">
    <text evidence="3">The sequence shown here is derived from an EMBL/GenBank/DDBJ whole genome shotgun (WGS) entry which is preliminary data.</text>
</comment>
<dbReference type="AlphaFoldDB" id="A0A401TFJ3"/>
<gene>
    <name evidence="3" type="ORF">chiPu_0025435</name>
</gene>
<name>A0A401TFJ3_CHIPU</name>
<feature type="compositionally biased region" description="Pro residues" evidence="1">
    <location>
        <begin position="176"/>
        <end position="185"/>
    </location>
</feature>
<evidence type="ECO:0000256" key="2">
    <source>
        <dbReference type="SAM" id="SignalP"/>
    </source>
</evidence>
<feature type="chain" id="PRO_5019393048" evidence="2">
    <location>
        <begin position="16"/>
        <end position="185"/>
    </location>
</feature>
<evidence type="ECO:0000313" key="4">
    <source>
        <dbReference type="Proteomes" id="UP000287033"/>
    </source>
</evidence>
<proteinExistence type="predicted"/>
<feature type="region of interest" description="Disordered" evidence="1">
    <location>
        <begin position="61"/>
        <end position="185"/>
    </location>
</feature>
<feature type="signal peptide" evidence="2">
    <location>
        <begin position="1"/>
        <end position="15"/>
    </location>
</feature>
<evidence type="ECO:0000256" key="1">
    <source>
        <dbReference type="SAM" id="MobiDB-lite"/>
    </source>
</evidence>
<dbReference type="EMBL" id="BEZZ01058637">
    <property type="protein sequence ID" value="GCC41398.1"/>
    <property type="molecule type" value="Genomic_DNA"/>
</dbReference>
<sequence>MLIIICVLLLRKRCAKRPSEDQTWAGTCPSPTEMDLHAFEANDNNVEPTKRPSLTTFLSKKSKRESLLDHQSMQESEGVVNTSSPEIEEKLIEPEVKVENETAKEIQPSETHNQDFKPSNLLEAQTSVNDHEPAASSPATVTDGPAPAQEGPELDLNISFPPPPDDFLDFANNSDNPPPLLELQV</sequence>
<dbReference type="Proteomes" id="UP000287033">
    <property type="component" value="Unassembled WGS sequence"/>
</dbReference>
<evidence type="ECO:0000313" key="3">
    <source>
        <dbReference type="EMBL" id="GCC41398.1"/>
    </source>
</evidence>
<keyword evidence="2" id="KW-0732">Signal</keyword>
<feature type="compositionally biased region" description="Basic and acidic residues" evidence="1">
    <location>
        <begin position="87"/>
        <end position="104"/>
    </location>
</feature>
<organism evidence="3 4">
    <name type="scientific">Chiloscyllium punctatum</name>
    <name type="common">Brownbanded bambooshark</name>
    <name type="synonym">Hemiscyllium punctatum</name>
    <dbReference type="NCBI Taxonomy" id="137246"/>
    <lineage>
        <taxon>Eukaryota</taxon>
        <taxon>Metazoa</taxon>
        <taxon>Chordata</taxon>
        <taxon>Craniata</taxon>
        <taxon>Vertebrata</taxon>
        <taxon>Chondrichthyes</taxon>
        <taxon>Elasmobranchii</taxon>
        <taxon>Galeomorphii</taxon>
        <taxon>Galeoidea</taxon>
        <taxon>Orectolobiformes</taxon>
        <taxon>Hemiscylliidae</taxon>
        <taxon>Chiloscyllium</taxon>
    </lineage>
</organism>
<reference evidence="3 4" key="1">
    <citation type="journal article" date="2018" name="Nat. Ecol. Evol.">
        <title>Shark genomes provide insights into elasmobranch evolution and the origin of vertebrates.</title>
        <authorList>
            <person name="Hara Y"/>
            <person name="Yamaguchi K"/>
            <person name="Onimaru K"/>
            <person name="Kadota M"/>
            <person name="Koyanagi M"/>
            <person name="Keeley SD"/>
            <person name="Tatsumi K"/>
            <person name="Tanaka K"/>
            <person name="Motone F"/>
            <person name="Kageyama Y"/>
            <person name="Nozu R"/>
            <person name="Adachi N"/>
            <person name="Nishimura O"/>
            <person name="Nakagawa R"/>
            <person name="Tanegashima C"/>
            <person name="Kiyatake I"/>
            <person name="Matsumoto R"/>
            <person name="Murakumo K"/>
            <person name="Nishida K"/>
            <person name="Terakita A"/>
            <person name="Kuratani S"/>
            <person name="Sato K"/>
            <person name="Hyodo S Kuraku.S."/>
        </authorList>
    </citation>
    <scope>NUCLEOTIDE SEQUENCE [LARGE SCALE GENOMIC DNA]</scope>
</reference>
<accession>A0A401TFJ3</accession>